<evidence type="ECO:0000313" key="3">
    <source>
        <dbReference type="Proteomes" id="UP000572817"/>
    </source>
</evidence>
<proteinExistence type="predicted"/>
<protein>
    <submittedName>
        <fullName evidence="2">Uncharacterized protein</fullName>
    </submittedName>
</protein>
<dbReference type="AlphaFoldDB" id="A0A8H4MYU6"/>
<feature type="coiled-coil region" evidence="1">
    <location>
        <begin position="25"/>
        <end position="52"/>
    </location>
</feature>
<organism evidence="2 3">
    <name type="scientific">Botryosphaeria dothidea</name>
    <dbReference type="NCBI Taxonomy" id="55169"/>
    <lineage>
        <taxon>Eukaryota</taxon>
        <taxon>Fungi</taxon>
        <taxon>Dikarya</taxon>
        <taxon>Ascomycota</taxon>
        <taxon>Pezizomycotina</taxon>
        <taxon>Dothideomycetes</taxon>
        <taxon>Dothideomycetes incertae sedis</taxon>
        <taxon>Botryosphaeriales</taxon>
        <taxon>Botryosphaeriaceae</taxon>
        <taxon>Botryosphaeria</taxon>
    </lineage>
</organism>
<dbReference type="Proteomes" id="UP000572817">
    <property type="component" value="Unassembled WGS sequence"/>
</dbReference>
<reference evidence="2" key="1">
    <citation type="submission" date="2020-04" db="EMBL/GenBank/DDBJ databases">
        <title>Genome Assembly and Annotation of Botryosphaeria dothidea sdau 11-99, a Latent Pathogen of Apple Fruit Ring Rot in China.</title>
        <authorList>
            <person name="Yu C."/>
            <person name="Diao Y."/>
            <person name="Lu Q."/>
            <person name="Zhao J."/>
            <person name="Cui S."/>
            <person name="Peng C."/>
            <person name="He B."/>
            <person name="Liu H."/>
        </authorList>
    </citation>
    <scope>NUCLEOTIDE SEQUENCE [LARGE SCALE GENOMIC DNA]</scope>
    <source>
        <strain evidence="2">Sdau11-99</strain>
    </source>
</reference>
<keyword evidence="1" id="KW-0175">Coiled coil</keyword>
<gene>
    <name evidence="2" type="ORF">GTA08_BOTSDO08447</name>
</gene>
<evidence type="ECO:0000256" key="1">
    <source>
        <dbReference type="SAM" id="Coils"/>
    </source>
</evidence>
<sequence>MPSDRVPRALLEEKEMELENAWDDIIVLRVEVMDLRKEKEEIEWEAERLRRLCWRLLKRVSRKMDFLYRLRRGWNNISKASLLHLWSSHTYHHKEWADAKMEDLENGLYY</sequence>
<keyword evidence="3" id="KW-1185">Reference proteome</keyword>
<evidence type="ECO:0000313" key="2">
    <source>
        <dbReference type="EMBL" id="KAF4304239.1"/>
    </source>
</evidence>
<name>A0A8H4MYU6_9PEZI</name>
<accession>A0A8H4MYU6</accession>
<dbReference type="EMBL" id="WWBZ02000051">
    <property type="protein sequence ID" value="KAF4304239.1"/>
    <property type="molecule type" value="Genomic_DNA"/>
</dbReference>
<comment type="caution">
    <text evidence="2">The sequence shown here is derived from an EMBL/GenBank/DDBJ whole genome shotgun (WGS) entry which is preliminary data.</text>
</comment>